<dbReference type="PANTHER" id="PTHR11594">
    <property type="entry name" value="40S RIBOSOMAL PROTEIN S27"/>
    <property type="match status" value="1"/>
</dbReference>
<reference evidence="5" key="1">
    <citation type="submission" date="2005-09" db="EMBL/GenBank/DDBJ databases">
        <authorList>
            <person name="Mural R.J."/>
            <person name="Li P.W."/>
            <person name="Adams M.D."/>
            <person name="Amanatides P.G."/>
            <person name="Baden-Tillson H."/>
            <person name="Barnstead M."/>
            <person name="Chin S.H."/>
            <person name="Dew I."/>
            <person name="Evans C.A."/>
            <person name="Ferriera S."/>
            <person name="Flanigan M."/>
            <person name="Fosler C."/>
            <person name="Glodek A."/>
            <person name="Gu Z."/>
            <person name="Holt R.A."/>
            <person name="Jennings D."/>
            <person name="Kraft C.L."/>
            <person name="Lu F."/>
            <person name="Nguyen T."/>
            <person name="Nusskern D.R."/>
            <person name="Pfannkoch C.M."/>
            <person name="Sitter C."/>
            <person name="Sutton G.G."/>
            <person name="Venter J.C."/>
            <person name="Wang Z."/>
            <person name="Woodage T."/>
            <person name="Zheng X.H."/>
            <person name="Zhong F."/>
        </authorList>
    </citation>
    <scope>NUCLEOTIDE SEQUENCE [LARGE SCALE GENOMIC DNA]</scope>
    <source>
        <strain>BN</strain>
        <strain evidence="5">Sprague-Dawley</strain>
    </source>
</reference>
<protein>
    <submittedName>
        <fullName evidence="4">RCG28933</fullName>
    </submittedName>
</protein>
<dbReference type="EMBL" id="CH473952">
    <property type="protein sequence ID" value="EDL82052.1"/>
    <property type="molecule type" value="Genomic_DNA"/>
</dbReference>
<evidence type="ECO:0000313" key="5">
    <source>
        <dbReference type="Proteomes" id="UP000234681"/>
    </source>
</evidence>
<proteinExistence type="predicted"/>
<gene>
    <name evidence="4" type="ORF">rCG_28933</name>
</gene>
<dbReference type="AlphaFoldDB" id="A6HVB6"/>
<dbReference type="Gene3D" id="2.20.25.100">
    <property type="entry name" value="Zn-binding ribosomal proteins"/>
    <property type="match status" value="1"/>
</dbReference>
<dbReference type="GO" id="GO:0003735">
    <property type="term" value="F:structural constituent of ribosome"/>
    <property type="evidence" value="ECO:0007669"/>
    <property type="project" value="InterPro"/>
</dbReference>
<sequence>MDLLHSSPEEEKRKHKKKCLVQNPSSYFMDMKFPGLYPCTHGSLVRWLIHCPVSYRQKSKAGRRMLL</sequence>
<organism evidence="4 5">
    <name type="scientific">Rattus norvegicus</name>
    <name type="common">Rat</name>
    <dbReference type="NCBI Taxonomy" id="10116"/>
    <lineage>
        <taxon>Eukaryota</taxon>
        <taxon>Metazoa</taxon>
        <taxon>Chordata</taxon>
        <taxon>Craniata</taxon>
        <taxon>Vertebrata</taxon>
        <taxon>Euteleostomi</taxon>
        <taxon>Mammalia</taxon>
        <taxon>Eutheria</taxon>
        <taxon>Euarchontoglires</taxon>
        <taxon>Glires</taxon>
        <taxon>Rodentia</taxon>
        <taxon>Myomorpha</taxon>
        <taxon>Muroidea</taxon>
        <taxon>Muridae</taxon>
        <taxon>Murinae</taxon>
        <taxon>Rattus</taxon>
    </lineage>
</organism>
<evidence type="ECO:0000313" key="4">
    <source>
        <dbReference type="EMBL" id="EDL82052.1"/>
    </source>
</evidence>
<dbReference type="GO" id="GO:0006412">
    <property type="term" value="P:translation"/>
    <property type="evidence" value="ECO:0007669"/>
    <property type="project" value="InterPro"/>
</dbReference>
<keyword evidence="1" id="KW-0862">Zinc</keyword>
<dbReference type="InterPro" id="IPR000592">
    <property type="entry name" value="Ribosomal_eS27"/>
</dbReference>
<name>A6HVB6_RAT</name>
<evidence type="ECO:0000256" key="1">
    <source>
        <dbReference type="ARBA" id="ARBA00022833"/>
    </source>
</evidence>
<keyword evidence="3" id="KW-0687">Ribonucleoprotein</keyword>
<dbReference type="Proteomes" id="UP000234681">
    <property type="component" value="Chromosome 2"/>
</dbReference>
<dbReference type="GO" id="GO:1990904">
    <property type="term" value="C:ribonucleoprotein complex"/>
    <property type="evidence" value="ECO:0007669"/>
    <property type="project" value="UniProtKB-KW"/>
</dbReference>
<dbReference type="InterPro" id="IPR023407">
    <property type="entry name" value="Ribosomal_eS27_Zn-bd_dom_sf"/>
</dbReference>
<accession>A6HVB6</accession>
<evidence type="ECO:0000256" key="3">
    <source>
        <dbReference type="ARBA" id="ARBA00023274"/>
    </source>
</evidence>
<dbReference type="GO" id="GO:0005840">
    <property type="term" value="C:ribosome"/>
    <property type="evidence" value="ECO:0007669"/>
    <property type="project" value="UniProtKB-KW"/>
</dbReference>
<keyword evidence="2" id="KW-0689">Ribosomal protein</keyword>
<evidence type="ECO:0000256" key="2">
    <source>
        <dbReference type="ARBA" id="ARBA00022980"/>
    </source>
</evidence>